<keyword evidence="2" id="KW-1185">Reference proteome</keyword>
<name>A0A1N7JXW5_9BACI</name>
<organism evidence="1 2">
    <name type="scientific">Salimicrobium flavidum</name>
    <dbReference type="NCBI Taxonomy" id="570947"/>
    <lineage>
        <taxon>Bacteria</taxon>
        <taxon>Bacillati</taxon>
        <taxon>Bacillota</taxon>
        <taxon>Bacilli</taxon>
        <taxon>Bacillales</taxon>
        <taxon>Bacillaceae</taxon>
        <taxon>Salimicrobium</taxon>
    </lineage>
</organism>
<accession>A0A1N7JXW5</accession>
<dbReference type="EMBL" id="FTOC01000008">
    <property type="protein sequence ID" value="SIS54131.1"/>
    <property type="molecule type" value="Genomic_DNA"/>
</dbReference>
<evidence type="ECO:0000313" key="2">
    <source>
        <dbReference type="Proteomes" id="UP000187608"/>
    </source>
</evidence>
<dbReference type="RefSeq" id="WP_076559661.1">
    <property type="nucleotide sequence ID" value="NZ_FTOC01000008.1"/>
</dbReference>
<evidence type="ECO:0000313" key="1">
    <source>
        <dbReference type="EMBL" id="SIS54131.1"/>
    </source>
</evidence>
<protein>
    <submittedName>
        <fullName evidence="1">Uncharacterized protein</fullName>
    </submittedName>
</protein>
<gene>
    <name evidence="1" type="ORF">SAMN05421687_10833</name>
</gene>
<proteinExistence type="predicted"/>
<dbReference type="STRING" id="570947.SAMN05421687_10833"/>
<reference evidence="2" key="1">
    <citation type="submission" date="2017-01" db="EMBL/GenBank/DDBJ databases">
        <authorList>
            <person name="Varghese N."/>
            <person name="Submissions S."/>
        </authorList>
    </citation>
    <scope>NUCLEOTIDE SEQUENCE [LARGE SCALE GENOMIC DNA]</scope>
    <source>
        <strain evidence="2">DSM 23127</strain>
    </source>
</reference>
<dbReference type="AlphaFoldDB" id="A0A1N7JXW5"/>
<sequence>MKTKVERLLWTHKDLDIHDPRRAEKGKEYLDWADEMTEVEEALIRAYFSAKEVPEEIAEDFVKYVDWDDNRHLAPMLRYLREK</sequence>
<dbReference type="Proteomes" id="UP000187608">
    <property type="component" value="Unassembled WGS sequence"/>
</dbReference>